<feature type="transmembrane region" description="Helical" evidence="2">
    <location>
        <begin position="224"/>
        <end position="244"/>
    </location>
</feature>
<dbReference type="EnsemblMetazoa" id="AATE020126-RA">
    <property type="protein sequence ID" value="AATE020126-PA.1"/>
    <property type="gene ID" value="AATE020126"/>
</dbReference>
<feature type="transmembrane region" description="Helical" evidence="2">
    <location>
        <begin position="187"/>
        <end position="212"/>
    </location>
</feature>
<feature type="region of interest" description="Disordered" evidence="1">
    <location>
        <begin position="99"/>
        <end position="127"/>
    </location>
</feature>
<keyword evidence="2" id="KW-0812">Transmembrane</keyword>
<feature type="region of interest" description="Disordered" evidence="1">
    <location>
        <begin position="53"/>
        <end position="79"/>
    </location>
</feature>
<feature type="transmembrane region" description="Helical" evidence="2">
    <location>
        <begin position="256"/>
        <end position="281"/>
    </location>
</feature>
<protein>
    <submittedName>
        <fullName evidence="3">Uncharacterized protein</fullName>
    </submittedName>
</protein>
<evidence type="ECO:0000313" key="3">
    <source>
        <dbReference type="EnsemblMetazoa" id="AATE020126-PA.1"/>
    </source>
</evidence>
<dbReference type="VEuPathDB" id="VectorBase:AATE020126"/>
<feature type="region of interest" description="Disordered" evidence="1">
    <location>
        <begin position="1"/>
        <end position="38"/>
    </location>
</feature>
<proteinExistence type="predicted"/>
<keyword evidence="2" id="KW-1133">Transmembrane helix</keyword>
<name>A0A182JL66_ANOAO</name>
<evidence type="ECO:0000256" key="1">
    <source>
        <dbReference type="SAM" id="MobiDB-lite"/>
    </source>
</evidence>
<reference evidence="3" key="1">
    <citation type="submission" date="2022-08" db="UniProtKB">
        <authorList>
            <consortium name="EnsemblMetazoa"/>
        </authorList>
    </citation>
    <scope>IDENTIFICATION</scope>
    <source>
        <strain evidence="3">EBRO</strain>
    </source>
</reference>
<accession>A0A182JL66</accession>
<evidence type="ECO:0000256" key="2">
    <source>
        <dbReference type="SAM" id="Phobius"/>
    </source>
</evidence>
<keyword evidence="2" id="KW-0472">Membrane</keyword>
<feature type="compositionally biased region" description="Low complexity" evidence="1">
    <location>
        <begin position="101"/>
        <end position="112"/>
    </location>
</feature>
<organism evidence="3">
    <name type="scientific">Anopheles atroparvus</name>
    <name type="common">European mosquito</name>
    <dbReference type="NCBI Taxonomy" id="41427"/>
    <lineage>
        <taxon>Eukaryota</taxon>
        <taxon>Metazoa</taxon>
        <taxon>Ecdysozoa</taxon>
        <taxon>Arthropoda</taxon>
        <taxon>Hexapoda</taxon>
        <taxon>Insecta</taxon>
        <taxon>Pterygota</taxon>
        <taxon>Neoptera</taxon>
        <taxon>Endopterygota</taxon>
        <taxon>Diptera</taxon>
        <taxon>Nematocera</taxon>
        <taxon>Culicoidea</taxon>
        <taxon>Culicidae</taxon>
        <taxon>Anophelinae</taxon>
        <taxon>Anopheles</taxon>
    </lineage>
</organism>
<sequence>MQKHMSNVVGRVSPVTSPTLPGIQGRPSPEDQGSGDQNVRRAHLIARRGCESQNGGHFDLTTGLEGRRETGRGPRWSTCPPLKTETIFVAVEAERLEDAAPRPGAPATAARVPCRRRGPSVAASRHSERRHPLQVVLIEAGCPGPPERVPLRAALQAAVGVRVAALPVAASSHQPVSATLQLGREPFLLLFFLLHPLFGFVVLFLLPFAFFFAQLSLELFTDVLLVFTIIVIVVVVVVDFIIATSRAPSSHQPSRFIVLIALLLFIVQPETPAVQTAPIVIGRLIVLRL</sequence>
<dbReference type="AlphaFoldDB" id="A0A182JL66"/>